<evidence type="ECO:0000313" key="2">
    <source>
        <dbReference type="EMBL" id="GIX97008.1"/>
    </source>
</evidence>
<organism evidence="2 3">
    <name type="scientific">Caerostris darwini</name>
    <dbReference type="NCBI Taxonomy" id="1538125"/>
    <lineage>
        <taxon>Eukaryota</taxon>
        <taxon>Metazoa</taxon>
        <taxon>Ecdysozoa</taxon>
        <taxon>Arthropoda</taxon>
        <taxon>Chelicerata</taxon>
        <taxon>Arachnida</taxon>
        <taxon>Araneae</taxon>
        <taxon>Araneomorphae</taxon>
        <taxon>Entelegynae</taxon>
        <taxon>Araneoidea</taxon>
        <taxon>Araneidae</taxon>
        <taxon>Caerostris</taxon>
    </lineage>
</organism>
<accession>A0AAV4PLF8</accession>
<protein>
    <submittedName>
        <fullName evidence="2">Uncharacterized protein</fullName>
    </submittedName>
</protein>
<feature type="compositionally biased region" description="Polar residues" evidence="1">
    <location>
        <begin position="46"/>
        <end position="69"/>
    </location>
</feature>
<proteinExistence type="predicted"/>
<evidence type="ECO:0000313" key="3">
    <source>
        <dbReference type="Proteomes" id="UP001054837"/>
    </source>
</evidence>
<keyword evidence="3" id="KW-1185">Reference proteome</keyword>
<evidence type="ECO:0000256" key="1">
    <source>
        <dbReference type="SAM" id="MobiDB-lite"/>
    </source>
</evidence>
<sequence length="108" mass="11843">MSATDREVGSIPHPNSKETPFVQQVGVDAQRKKQSDALLFVSAPTCVSSPSTRQQCDTQNGSSRMNESLASERRSRVNSLPPRALTAPETRTAQGRSPFLDRLRTSSR</sequence>
<dbReference type="Proteomes" id="UP001054837">
    <property type="component" value="Unassembled WGS sequence"/>
</dbReference>
<feature type="region of interest" description="Disordered" evidence="1">
    <location>
        <begin position="46"/>
        <end position="108"/>
    </location>
</feature>
<comment type="caution">
    <text evidence="2">The sequence shown here is derived from an EMBL/GenBank/DDBJ whole genome shotgun (WGS) entry which is preliminary data.</text>
</comment>
<name>A0AAV4PLF8_9ARAC</name>
<dbReference type="AlphaFoldDB" id="A0AAV4PLF8"/>
<reference evidence="2 3" key="1">
    <citation type="submission" date="2021-06" db="EMBL/GenBank/DDBJ databases">
        <title>Caerostris darwini draft genome.</title>
        <authorList>
            <person name="Kono N."/>
            <person name="Arakawa K."/>
        </authorList>
    </citation>
    <scope>NUCLEOTIDE SEQUENCE [LARGE SCALE GENOMIC DNA]</scope>
</reference>
<gene>
    <name evidence="2" type="ORF">CDAR_94851</name>
</gene>
<dbReference type="EMBL" id="BPLQ01003002">
    <property type="protein sequence ID" value="GIX97008.1"/>
    <property type="molecule type" value="Genomic_DNA"/>
</dbReference>
<feature type="region of interest" description="Disordered" evidence="1">
    <location>
        <begin position="1"/>
        <end position="21"/>
    </location>
</feature>
<feature type="compositionally biased region" description="Basic and acidic residues" evidence="1">
    <location>
        <begin position="99"/>
        <end position="108"/>
    </location>
</feature>